<reference evidence="16" key="1">
    <citation type="submission" date="2020-10" db="EMBL/GenBank/DDBJ databases">
        <authorList>
            <person name="Gilroy R."/>
        </authorList>
    </citation>
    <scope>NUCLEOTIDE SEQUENCE</scope>
    <source>
        <strain evidence="16">ChiGjej1B1-22543</strain>
    </source>
</reference>
<dbReference type="InterPro" id="IPR027417">
    <property type="entry name" value="P-loop_NTPase"/>
</dbReference>
<evidence type="ECO:0000256" key="13">
    <source>
        <dbReference type="SAM" id="MobiDB-lite"/>
    </source>
</evidence>
<keyword evidence="6" id="KW-0238">DNA-binding</keyword>
<evidence type="ECO:0000256" key="7">
    <source>
        <dbReference type="ARBA" id="ARBA00023235"/>
    </source>
</evidence>
<evidence type="ECO:0000256" key="4">
    <source>
        <dbReference type="ARBA" id="ARBA00022806"/>
    </source>
</evidence>
<accession>A0A9D1LNL3</accession>
<feature type="domain" description="UvrD-like helicase C-terminal" evidence="15">
    <location>
        <begin position="287"/>
        <end position="567"/>
    </location>
</feature>
<dbReference type="GO" id="GO:0003677">
    <property type="term" value="F:DNA binding"/>
    <property type="evidence" value="ECO:0007669"/>
    <property type="project" value="UniProtKB-KW"/>
</dbReference>
<dbReference type="GO" id="GO:0043138">
    <property type="term" value="F:3'-5' DNA helicase activity"/>
    <property type="evidence" value="ECO:0007669"/>
    <property type="project" value="UniProtKB-EC"/>
</dbReference>
<dbReference type="Pfam" id="PF00580">
    <property type="entry name" value="UvrD-helicase"/>
    <property type="match status" value="1"/>
</dbReference>
<comment type="catalytic activity">
    <reaction evidence="10">
        <text>ATP + H2O = ADP + phosphate + H(+)</text>
        <dbReference type="Rhea" id="RHEA:13065"/>
        <dbReference type="ChEBI" id="CHEBI:15377"/>
        <dbReference type="ChEBI" id="CHEBI:15378"/>
        <dbReference type="ChEBI" id="CHEBI:30616"/>
        <dbReference type="ChEBI" id="CHEBI:43474"/>
        <dbReference type="ChEBI" id="CHEBI:456216"/>
        <dbReference type="EC" id="5.6.2.4"/>
    </reaction>
</comment>
<dbReference type="Pfam" id="PF13361">
    <property type="entry name" value="UvrD_C"/>
    <property type="match status" value="1"/>
</dbReference>
<dbReference type="PROSITE" id="PS51198">
    <property type="entry name" value="UVRD_HELICASE_ATP_BIND"/>
    <property type="match status" value="1"/>
</dbReference>
<keyword evidence="5 11" id="KW-0067">ATP-binding</keyword>
<keyword evidence="2 11" id="KW-0547">Nucleotide-binding</keyword>
<dbReference type="CDD" id="cd17932">
    <property type="entry name" value="DEXQc_UvrD"/>
    <property type="match status" value="1"/>
</dbReference>
<feature type="domain" description="UvrD-like helicase ATP-binding" evidence="14">
    <location>
        <begin position="7"/>
        <end position="286"/>
    </location>
</feature>
<dbReference type="GO" id="GO:0000725">
    <property type="term" value="P:recombinational repair"/>
    <property type="evidence" value="ECO:0007669"/>
    <property type="project" value="TreeGrafter"/>
</dbReference>
<evidence type="ECO:0000313" key="16">
    <source>
        <dbReference type="EMBL" id="HIU45209.1"/>
    </source>
</evidence>
<name>A0A9D1LNL3_9FIRM</name>
<evidence type="ECO:0000259" key="14">
    <source>
        <dbReference type="PROSITE" id="PS51198"/>
    </source>
</evidence>
<keyword evidence="4 11" id="KW-0347">Helicase</keyword>
<dbReference type="Gene3D" id="3.40.50.300">
    <property type="entry name" value="P-loop containing nucleotide triphosphate hydrolases"/>
    <property type="match status" value="2"/>
</dbReference>
<evidence type="ECO:0000256" key="1">
    <source>
        <dbReference type="ARBA" id="ARBA00009922"/>
    </source>
</evidence>
<evidence type="ECO:0000256" key="9">
    <source>
        <dbReference type="ARBA" id="ARBA00034808"/>
    </source>
</evidence>
<feature type="binding site" evidence="11">
    <location>
        <begin position="28"/>
        <end position="35"/>
    </location>
    <ligand>
        <name>ATP</name>
        <dbReference type="ChEBI" id="CHEBI:30616"/>
    </ligand>
</feature>
<dbReference type="SUPFAM" id="SSF52540">
    <property type="entry name" value="P-loop containing nucleoside triphosphate hydrolases"/>
    <property type="match status" value="1"/>
</dbReference>
<dbReference type="PANTHER" id="PTHR11070">
    <property type="entry name" value="UVRD / RECB / PCRA DNA HELICASE FAMILY MEMBER"/>
    <property type="match status" value="1"/>
</dbReference>
<dbReference type="Gene3D" id="1.10.10.160">
    <property type="match status" value="1"/>
</dbReference>
<evidence type="ECO:0000256" key="2">
    <source>
        <dbReference type="ARBA" id="ARBA00022741"/>
    </source>
</evidence>
<reference evidence="16" key="2">
    <citation type="journal article" date="2021" name="PeerJ">
        <title>Extensive microbial diversity within the chicken gut microbiome revealed by metagenomics and culture.</title>
        <authorList>
            <person name="Gilroy R."/>
            <person name="Ravi A."/>
            <person name="Getino M."/>
            <person name="Pursley I."/>
            <person name="Horton D.L."/>
            <person name="Alikhan N.F."/>
            <person name="Baker D."/>
            <person name="Gharbi K."/>
            <person name="Hall N."/>
            <person name="Watson M."/>
            <person name="Adriaenssens E.M."/>
            <person name="Foster-Nyarko E."/>
            <person name="Jarju S."/>
            <person name="Secka A."/>
            <person name="Antonio M."/>
            <person name="Oren A."/>
            <person name="Chaudhuri R.R."/>
            <person name="La Ragione R."/>
            <person name="Hildebrand F."/>
            <person name="Pallen M.J."/>
        </authorList>
    </citation>
    <scope>NUCLEOTIDE SEQUENCE</scope>
    <source>
        <strain evidence="16">ChiGjej1B1-22543</strain>
    </source>
</reference>
<evidence type="ECO:0000256" key="3">
    <source>
        <dbReference type="ARBA" id="ARBA00022801"/>
    </source>
</evidence>
<dbReference type="GO" id="GO:0016787">
    <property type="term" value="F:hydrolase activity"/>
    <property type="evidence" value="ECO:0007669"/>
    <property type="project" value="UniProtKB-UniRule"/>
</dbReference>
<comment type="similarity">
    <text evidence="1">Belongs to the helicase family. UvrD subfamily.</text>
</comment>
<proteinExistence type="inferred from homology"/>
<evidence type="ECO:0000256" key="5">
    <source>
        <dbReference type="ARBA" id="ARBA00022840"/>
    </source>
</evidence>
<dbReference type="Gene3D" id="1.10.486.10">
    <property type="entry name" value="PCRA, domain 4"/>
    <property type="match status" value="1"/>
</dbReference>
<evidence type="ECO:0000259" key="15">
    <source>
        <dbReference type="PROSITE" id="PS51217"/>
    </source>
</evidence>
<evidence type="ECO:0000256" key="11">
    <source>
        <dbReference type="PROSITE-ProRule" id="PRU00560"/>
    </source>
</evidence>
<dbReference type="GO" id="GO:0005524">
    <property type="term" value="F:ATP binding"/>
    <property type="evidence" value="ECO:0007669"/>
    <property type="project" value="UniProtKB-UniRule"/>
</dbReference>
<evidence type="ECO:0000256" key="8">
    <source>
        <dbReference type="ARBA" id="ARBA00034617"/>
    </source>
</evidence>
<dbReference type="AlphaFoldDB" id="A0A9D1LNL3"/>
<feature type="region of interest" description="Disordered" evidence="13">
    <location>
        <begin position="675"/>
        <end position="703"/>
    </location>
</feature>
<dbReference type="InterPro" id="IPR014017">
    <property type="entry name" value="DNA_helicase_UvrD-like_C"/>
</dbReference>
<feature type="coiled-coil region" evidence="12">
    <location>
        <begin position="461"/>
        <end position="491"/>
    </location>
</feature>
<evidence type="ECO:0000256" key="6">
    <source>
        <dbReference type="ARBA" id="ARBA00023125"/>
    </source>
</evidence>
<keyword evidence="12" id="KW-0175">Coiled coil</keyword>
<sequence>MPIDYQSLLNVDQLRAVTTLSQNVRVIAGAGSGKTRALTYRIAFLIDELHVDPSAILALTFTNKAAKEMQDRVCKLVPSDISRFLSVRTFHSFAAYFLRHEASAIGYPPSFTILDEEEMTKIIKDIAEENGYKRGDAMVKQAISYIKAKKSQGIKPQEITNTFGPNEKTALQFYREYEDRKYAMLCLDFDDLICKCTEVLESFPLIRQKWCSRYSHILVDEFQDTNDQQYRLMELLSTKDTYTYVVGDPDQTIYTWRGAKQGIILHFPDTHPHCEDIFLSRNYRSTSSILDAANRLIAHNKKRIPKDLFTTASAGDPVTAKRFSTQEEEAAWVAGKVEAIARRYNRLQPDYSKIAILYRASYLTRVFETELASRGIPYRIYGGLRFYQRKEVKDVLSYFNLMVNPKNDVAFDRIVNVPKRNIGETTLQSIAEESHSCGLSEYEYVMQLDKHPETSLSSRAVSALMLLSERIEQAKKQLEAKDEAYSSILRRFITDIGYFDFIAKEQDVEEDRAANVNALFDDIDHYISDHPDSTFEEYLQNVTLLTSQDDINDGNYVSLMTVHVAKGLEFDNVFIIGLNDGVFPNARSVNEREEDDEGIEEERRLAYVAMTRAKQDLYMTCNSSYSYVSDSHGTPSQFFDEAGLKFPPSPYSNFSSYPYQRSGYGGRGGYSSGYSGGFPSRKSGPKVTKQQDFYPDEDYDRDSPFMTKKAEEAPASAEQIDWKVGDRLHHDVFGDGKVAEVISGKMIVAEFPVGKKTLLSSHPKLHKLSSEGGKA</sequence>
<organism evidence="16 17">
    <name type="scientific">Candidatus Alloenteromonas pullicola</name>
    <dbReference type="NCBI Taxonomy" id="2840784"/>
    <lineage>
        <taxon>Bacteria</taxon>
        <taxon>Bacillati</taxon>
        <taxon>Bacillota</taxon>
        <taxon>Bacillota incertae sedis</taxon>
        <taxon>Candidatus Alloenteromonas</taxon>
    </lineage>
</organism>
<gene>
    <name evidence="16" type="ORF">IAC52_02800</name>
</gene>
<dbReference type="PANTHER" id="PTHR11070:SF2">
    <property type="entry name" value="ATP-DEPENDENT DNA HELICASE SRS2"/>
    <property type="match status" value="1"/>
</dbReference>
<dbReference type="PROSITE" id="PS51217">
    <property type="entry name" value="UVRD_HELICASE_CTER"/>
    <property type="match status" value="1"/>
</dbReference>
<keyword evidence="7" id="KW-0413">Isomerase</keyword>
<dbReference type="EMBL" id="DVMV01000018">
    <property type="protein sequence ID" value="HIU45209.1"/>
    <property type="molecule type" value="Genomic_DNA"/>
</dbReference>
<evidence type="ECO:0000256" key="12">
    <source>
        <dbReference type="SAM" id="Coils"/>
    </source>
</evidence>
<keyword evidence="3 11" id="KW-0378">Hydrolase</keyword>
<dbReference type="InterPro" id="IPR000212">
    <property type="entry name" value="DNA_helicase_UvrD/REP"/>
</dbReference>
<dbReference type="EC" id="5.6.2.4" evidence="9"/>
<dbReference type="Proteomes" id="UP000824070">
    <property type="component" value="Unassembled WGS sequence"/>
</dbReference>
<comment type="catalytic activity">
    <reaction evidence="8">
        <text>Couples ATP hydrolysis with the unwinding of duplex DNA by translocating in the 3'-5' direction.</text>
        <dbReference type="EC" id="5.6.2.4"/>
    </reaction>
</comment>
<dbReference type="InterPro" id="IPR014016">
    <property type="entry name" value="UvrD-like_ATP-bd"/>
</dbReference>
<comment type="caution">
    <text evidence="16">The sequence shown here is derived from an EMBL/GenBank/DDBJ whole genome shotgun (WGS) entry which is preliminary data.</text>
</comment>
<evidence type="ECO:0000313" key="17">
    <source>
        <dbReference type="Proteomes" id="UP000824070"/>
    </source>
</evidence>
<dbReference type="InterPro" id="IPR013986">
    <property type="entry name" value="DExx_box_DNA_helicase_dom_sf"/>
</dbReference>
<protein>
    <recommendedName>
        <fullName evidence="9">DNA 3'-5' helicase</fullName>
        <ecNumber evidence="9">5.6.2.4</ecNumber>
    </recommendedName>
</protein>
<evidence type="ECO:0000256" key="10">
    <source>
        <dbReference type="ARBA" id="ARBA00048988"/>
    </source>
</evidence>